<feature type="compositionally biased region" description="Pro residues" evidence="1">
    <location>
        <begin position="70"/>
        <end position="88"/>
    </location>
</feature>
<sequence>MTFLNIRQIKTRTVFFLLFTLVVSEAVLLGYLLYKTNTLSEDNQTYPTVRLSENITDNSRKIDISKPDNIPTPTPIPSPTLIPTPTPTAQPTISNNPLCINYGHQTNDYNLSPDGPVQKDLDTIKSSGIDCIRIAYSDWNYSGMLDLAVLVKSNGFRVILGGHYGNVGIDDFKNYRSKVVKQAVWAQDHGIDQFSLGNEQEFKLETSKDNWYEFLLELAGDVNQIYSGVISYETSGNFFDFWLDKPLGDIDVLGFNMYSGYETNARRIQDYIAIHGKNRVYISETNADLDLTNLREDNVHAQHVKQNTLTLLNLGIPVYYFTYATCEGVEDFWGLYQCGVMKQPLTASALGIK</sequence>
<dbReference type="Gene3D" id="3.20.20.80">
    <property type="entry name" value="Glycosidases"/>
    <property type="match status" value="1"/>
</dbReference>
<evidence type="ECO:0000256" key="1">
    <source>
        <dbReference type="SAM" id="MobiDB-lite"/>
    </source>
</evidence>
<name>A0A955LW77_UNCKA</name>
<comment type="caution">
    <text evidence="3">The sequence shown here is derived from an EMBL/GenBank/DDBJ whole genome shotgun (WGS) entry which is preliminary data.</text>
</comment>
<dbReference type="InterPro" id="IPR017853">
    <property type="entry name" value="GH"/>
</dbReference>
<gene>
    <name evidence="3" type="ORF">KC573_00720</name>
</gene>
<dbReference type="SUPFAM" id="SSF51445">
    <property type="entry name" value="(Trans)glycosidases"/>
    <property type="match status" value="1"/>
</dbReference>
<feature type="transmembrane region" description="Helical" evidence="2">
    <location>
        <begin position="12"/>
        <end position="34"/>
    </location>
</feature>
<evidence type="ECO:0000256" key="2">
    <source>
        <dbReference type="SAM" id="Phobius"/>
    </source>
</evidence>
<protein>
    <submittedName>
        <fullName evidence="3">Uncharacterized protein</fullName>
    </submittedName>
</protein>
<keyword evidence="2" id="KW-0812">Transmembrane</keyword>
<keyword evidence="2" id="KW-0472">Membrane</keyword>
<evidence type="ECO:0000313" key="3">
    <source>
        <dbReference type="EMBL" id="MCA9397326.1"/>
    </source>
</evidence>
<evidence type="ECO:0000313" key="4">
    <source>
        <dbReference type="Proteomes" id="UP000699691"/>
    </source>
</evidence>
<proteinExistence type="predicted"/>
<dbReference type="AlphaFoldDB" id="A0A955LW77"/>
<dbReference type="EMBL" id="JAGQKY010000018">
    <property type="protein sequence ID" value="MCA9397326.1"/>
    <property type="molecule type" value="Genomic_DNA"/>
</dbReference>
<organism evidence="3 4">
    <name type="scientific">candidate division WWE3 bacterium</name>
    <dbReference type="NCBI Taxonomy" id="2053526"/>
    <lineage>
        <taxon>Bacteria</taxon>
        <taxon>Katanobacteria</taxon>
    </lineage>
</organism>
<keyword evidence="2" id="KW-1133">Transmembrane helix</keyword>
<accession>A0A955LW77</accession>
<reference evidence="3" key="1">
    <citation type="submission" date="2020-04" db="EMBL/GenBank/DDBJ databases">
        <authorList>
            <person name="Zhang T."/>
        </authorList>
    </citation>
    <scope>NUCLEOTIDE SEQUENCE</scope>
    <source>
        <strain evidence="3">HKST-UBA02</strain>
    </source>
</reference>
<reference evidence="3" key="2">
    <citation type="journal article" date="2021" name="Microbiome">
        <title>Successional dynamics and alternative stable states in a saline activated sludge microbial community over 9 years.</title>
        <authorList>
            <person name="Wang Y."/>
            <person name="Ye J."/>
            <person name="Ju F."/>
            <person name="Liu L."/>
            <person name="Boyd J.A."/>
            <person name="Deng Y."/>
            <person name="Parks D.H."/>
            <person name="Jiang X."/>
            <person name="Yin X."/>
            <person name="Woodcroft B.J."/>
            <person name="Tyson G.W."/>
            <person name="Hugenholtz P."/>
            <person name="Polz M.F."/>
            <person name="Zhang T."/>
        </authorList>
    </citation>
    <scope>NUCLEOTIDE SEQUENCE</scope>
    <source>
        <strain evidence="3">HKST-UBA02</strain>
    </source>
</reference>
<dbReference type="Proteomes" id="UP000699691">
    <property type="component" value="Unassembled WGS sequence"/>
</dbReference>
<feature type="region of interest" description="Disordered" evidence="1">
    <location>
        <begin position="62"/>
        <end position="88"/>
    </location>
</feature>